<dbReference type="Pfam" id="PF00795">
    <property type="entry name" value="CN_hydrolase"/>
    <property type="match status" value="1"/>
</dbReference>
<evidence type="ECO:0000256" key="1">
    <source>
        <dbReference type="ARBA" id="ARBA00022801"/>
    </source>
</evidence>
<feature type="chain" id="PRO_5022129883" evidence="3">
    <location>
        <begin position="21"/>
        <end position="446"/>
    </location>
</feature>
<dbReference type="Gene3D" id="2.60.120.260">
    <property type="entry name" value="Galactose-binding domain-like"/>
    <property type="match status" value="1"/>
</dbReference>
<dbReference type="Gene3D" id="3.60.110.10">
    <property type="entry name" value="Carbon-nitrogen hydrolase"/>
    <property type="match status" value="1"/>
</dbReference>
<dbReference type="KEGG" id="rlc:K227x_04480"/>
<evidence type="ECO:0000313" key="5">
    <source>
        <dbReference type="EMBL" id="QDT02077.1"/>
    </source>
</evidence>
<dbReference type="EC" id="3.5.1.100" evidence="5"/>
<dbReference type="PANTHER" id="PTHR43674:SF2">
    <property type="entry name" value="BETA-UREIDOPROPIONASE"/>
    <property type="match status" value="1"/>
</dbReference>
<name>A0A517N4K8_9BACT</name>
<dbReference type="AlphaFoldDB" id="A0A517N4K8"/>
<sequence length="446" mass="49255" precursor="true">MKNLLILAVGWFVLSSGVRADQSVPDGWTAESPRREIRPDFTWDPSGGPDQGSLIIRADHRAGLMGSWTRTIPVQGNHHYRFSVDRKTEGVALPRRTGVARMVWLDASGGKPKHAEPSDLSYRPGERPRAEPELPKLVSTRDGWDRIEGVYLSPPNATQVRLELHFRWGEPHSSVRWTVPKMEVTQAPAPRTVRLATVHFQPRDGKTAKQKREQFATLIADAAGQRADLIVLPETLTFYGSGGSYADAAEPIPGPSSDYFAKLAMQHDTYIVAGLIERDGHLIYNVAVLLGPDGNIVGKYRKVTLPRGEIEGGVTPGDQYPVFETRFGKVGMMVCYDGFFPEVARELSNRGAEVIAWPVWGCNPLLASARACENHVYLISSTYMDFSDNWAQSAIYAKDGTTLAHAENWGSVCVAEVDLGKPLHWPSLGDFQAEIQAHRPVVDPIP</sequence>
<protein>
    <submittedName>
        <fullName evidence="5">(R)-stereoselective amidase</fullName>
        <ecNumber evidence="5">3.5.1.100</ecNumber>
    </submittedName>
</protein>
<proteinExistence type="predicted"/>
<dbReference type="InterPro" id="IPR036526">
    <property type="entry name" value="C-N_Hydrolase_sf"/>
</dbReference>
<dbReference type="InterPro" id="IPR003010">
    <property type="entry name" value="C-N_Hydrolase"/>
</dbReference>
<feature type="domain" description="CN hydrolase" evidence="4">
    <location>
        <begin position="193"/>
        <end position="419"/>
    </location>
</feature>
<dbReference type="CDD" id="cd07197">
    <property type="entry name" value="nitrilase"/>
    <property type="match status" value="1"/>
</dbReference>
<organism evidence="5 6">
    <name type="scientific">Rubripirellula lacrimiformis</name>
    <dbReference type="NCBI Taxonomy" id="1930273"/>
    <lineage>
        <taxon>Bacteria</taxon>
        <taxon>Pseudomonadati</taxon>
        <taxon>Planctomycetota</taxon>
        <taxon>Planctomycetia</taxon>
        <taxon>Pirellulales</taxon>
        <taxon>Pirellulaceae</taxon>
        <taxon>Rubripirellula</taxon>
    </lineage>
</organism>
<feature type="signal peptide" evidence="3">
    <location>
        <begin position="1"/>
        <end position="20"/>
    </location>
</feature>
<evidence type="ECO:0000256" key="2">
    <source>
        <dbReference type="SAM" id="MobiDB-lite"/>
    </source>
</evidence>
<dbReference type="RefSeq" id="WP_145167848.1">
    <property type="nucleotide sequence ID" value="NZ_CP036525.1"/>
</dbReference>
<dbReference type="InterPro" id="IPR050345">
    <property type="entry name" value="Aliph_Amidase/BUP"/>
</dbReference>
<feature type="region of interest" description="Disordered" evidence="2">
    <location>
        <begin position="108"/>
        <end position="133"/>
    </location>
</feature>
<dbReference type="PANTHER" id="PTHR43674">
    <property type="entry name" value="NITRILASE C965.09-RELATED"/>
    <property type="match status" value="1"/>
</dbReference>
<dbReference type="OrthoDB" id="2826359at2"/>
<evidence type="ECO:0000256" key="3">
    <source>
        <dbReference type="SAM" id="SignalP"/>
    </source>
</evidence>
<feature type="compositionally biased region" description="Basic and acidic residues" evidence="2">
    <location>
        <begin position="124"/>
        <end position="133"/>
    </location>
</feature>
<evidence type="ECO:0000259" key="4">
    <source>
        <dbReference type="PROSITE" id="PS50263"/>
    </source>
</evidence>
<keyword evidence="3" id="KW-0732">Signal</keyword>
<accession>A0A517N4K8</accession>
<keyword evidence="6" id="KW-1185">Reference proteome</keyword>
<dbReference type="PROSITE" id="PS50263">
    <property type="entry name" value="CN_HYDROLASE"/>
    <property type="match status" value="1"/>
</dbReference>
<dbReference type="GO" id="GO:0016811">
    <property type="term" value="F:hydrolase activity, acting on carbon-nitrogen (but not peptide) bonds, in linear amides"/>
    <property type="evidence" value="ECO:0007669"/>
    <property type="project" value="UniProtKB-ARBA"/>
</dbReference>
<dbReference type="Proteomes" id="UP000318538">
    <property type="component" value="Chromosome"/>
</dbReference>
<reference evidence="5 6" key="1">
    <citation type="submission" date="2019-02" db="EMBL/GenBank/DDBJ databases">
        <title>Deep-cultivation of Planctomycetes and their phenomic and genomic characterization uncovers novel biology.</title>
        <authorList>
            <person name="Wiegand S."/>
            <person name="Jogler M."/>
            <person name="Boedeker C."/>
            <person name="Pinto D."/>
            <person name="Vollmers J."/>
            <person name="Rivas-Marin E."/>
            <person name="Kohn T."/>
            <person name="Peeters S.H."/>
            <person name="Heuer A."/>
            <person name="Rast P."/>
            <person name="Oberbeckmann S."/>
            <person name="Bunk B."/>
            <person name="Jeske O."/>
            <person name="Meyerdierks A."/>
            <person name="Storesund J.E."/>
            <person name="Kallscheuer N."/>
            <person name="Luecker S."/>
            <person name="Lage O.M."/>
            <person name="Pohl T."/>
            <person name="Merkel B.J."/>
            <person name="Hornburger P."/>
            <person name="Mueller R.-W."/>
            <person name="Bruemmer F."/>
            <person name="Labrenz M."/>
            <person name="Spormann A.M."/>
            <person name="Op den Camp H."/>
            <person name="Overmann J."/>
            <person name="Amann R."/>
            <person name="Jetten M.S.M."/>
            <person name="Mascher T."/>
            <person name="Medema M.H."/>
            <person name="Devos D.P."/>
            <person name="Kaster A.-K."/>
            <person name="Ovreas L."/>
            <person name="Rohde M."/>
            <person name="Galperin M.Y."/>
            <person name="Jogler C."/>
        </authorList>
    </citation>
    <scope>NUCLEOTIDE SEQUENCE [LARGE SCALE GENOMIC DNA]</scope>
    <source>
        <strain evidence="5 6">K22_7</strain>
    </source>
</reference>
<keyword evidence="1 5" id="KW-0378">Hydrolase</keyword>
<dbReference type="SUPFAM" id="SSF56317">
    <property type="entry name" value="Carbon-nitrogen hydrolase"/>
    <property type="match status" value="1"/>
</dbReference>
<evidence type="ECO:0000313" key="6">
    <source>
        <dbReference type="Proteomes" id="UP000318538"/>
    </source>
</evidence>
<gene>
    <name evidence="5" type="primary">ramA_1</name>
    <name evidence="5" type="ORF">K227x_04480</name>
</gene>
<dbReference type="EMBL" id="CP036525">
    <property type="protein sequence ID" value="QDT02077.1"/>
    <property type="molecule type" value="Genomic_DNA"/>
</dbReference>